<dbReference type="Proteomes" id="UP001202831">
    <property type="component" value="Unassembled WGS sequence"/>
</dbReference>
<reference evidence="2 3" key="1">
    <citation type="submission" date="2022-01" db="EMBL/GenBank/DDBJ databases">
        <title>Whole genome-based taxonomy of the Shewanellaceae.</title>
        <authorList>
            <person name="Martin-Rodriguez A.J."/>
        </authorList>
    </citation>
    <scope>NUCLEOTIDE SEQUENCE [LARGE SCALE GENOMIC DNA]</scope>
    <source>
        <strain evidence="2 3">DSM 21332</strain>
    </source>
</reference>
<keyword evidence="3" id="KW-1185">Reference proteome</keyword>
<dbReference type="InterPro" id="IPR001853">
    <property type="entry name" value="DSBA-like_thioredoxin_dom"/>
</dbReference>
<comment type="caution">
    <text evidence="2">The sequence shown here is derived from an EMBL/GenBank/DDBJ whole genome shotgun (WGS) entry which is preliminary data.</text>
</comment>
<name>A0ABT0NAE1_9GAMM</name>
<dbReference type="SUPFAM" id="SSF52833">
    <property type="entry name" value="Thioredoxin-like"/>
    <property type="match status" value="1"/>
</dbReference>
<dbReference type="Gene3D" id="3.40.30.10">
    <property type="entry name" value="Glutaredoxin"/>
    <property type="match status" value="1"/>
</dbReference>
<dbReference type="RefSeq" id="WP_249249997.1">
    <property type="nucleotide sequence ID" value="NZ_JAKIKT010000007.1"/>
</dbReference>
<proteinExistence type="predicted"/>
<gene>
    <name evidence="2" type="ORF">L2725_16790</name>
</gene>
<feature type="domain" description="DSBA-like thioredoxin" evidence="1">
    <location>
        <begin position="4"/>
        <end position="198"/>
    </location>
</feature>
<dbReference type="EMBL" id="JAKIKT010000007">
    <property type="protein sequence ID" value="MCL2915413.1"/>
    <property type="molecule type" value="Genomic_DNA"/>
</dbReference>
<evidence type="ECO:0000313" key="3">
    <source>
        <dbReference type="Proteomes" id="UP001202831"/>
    </source>
</evidence>
<organism evidence="2 3">
    <name type="scientific">Shewanella corallii</name>
    <dbReference type="NCBI Taxonomy" id="560080"/>
    <lineage>
        <taxon>Bacteria</taxon>
        <taxon>Pseudomonadati</taxon>
        <taxon>Pseudomonadota</taxon>
        <taxon>Gammaproteobacteria</taxon>
        <taxon>Alteromonadales</taxon>
        <taxon>Shewanellaceae</taxon>
        <taxon>Shewanella</taxon>
    </lineage>
</organism>
<accession>A0ABT0NAE1</accession>
<protein>
    <submittedName>
        <fullName evidence="2">DsbA family protein</fullName>
    </submittedName>
</protein>
<dbReference type="InterPro" id="IPR036249">
    <property type="entry name" value="Thioredoxin-like_sf"/>
</dbReference>
<evidence type="ECO:0000259" key="1">
    <source>
        <dbReference type="Pfam" id="PF01323"/>
    </source>
</evidence>
<evidence type="ECO:0000313" key="2">
    <source>
        <dbReference type="EMBL" id="MCL2915413.1"/>
    </source>
</evidence>
<dbReference type="Pfam" id="PF01323">
    <property type="entry name" value="DSBA"/>
    <property type="match status" value="1"/>
</dbReference>
<sequence>MPLTIDFYSDILCIWGWIGQHHNRQLLKRWDHTQVEWRFRYLELYGDVKARVEKNFKGEEAWDKYASAAERLVSKFEGLSVHPDIWRKTRPTTSMMAHQAIKAVEQTHGELAAIEYSNRVREAFFAEARDVSQASVLTELLKEQSIAHHDLTTHLQDGSALAKTIAEFRQAEKDKIPGSPSWVMDNNRYRLFGNVKPEIIIATVDSLVAR</sequence>